<dbReference type="InterPro" id="IPR036412">
    <property type="entry name" value="HAD-like_sf"/>
</dbReference>
<evidence type="ECO:0000256" key="1">
    <source>
        <dbReference type="ARBA" id="ARBA00009589"/>
    </source>
</evidence>
<keyword evidence="2" id="KW-0479">Metal-binding</keyword>
<organism evidence="5 6">
    <name type="scientific">Macrostomum lignano</name>
    <dbReference type="NCBI Taxonomy" id="282301"/>
    <lineage>
        <taxon>Eukaryota</taxon>
        <taxon>Metazoa</taxon>
        <taxon>Spiralia</taxon>
        <taxon>Lophotrochozoa</taxon>
        <taxon>Platyhelminthes</taxon>
        <taxon>Rhabditophora</taxon>
        <taxon>Macrostomorpha</taxon>
        <taxon>Macrostomida</taxon>
        <taxon>Macrostomidae</taxon>
        <taxon>Macrostomum</taxon>
    </lineage>
</organism>
<comment type="similarity">
    <text evidence="1">Belongs to the 5'(3')-deoxyribonucleotidase family.</text>
</comment>
<keyword evidence="4" id="KW-0460">Magnesium</keyword>
<dbReference type="GO" id="GO:0008253">
    <property type="term" value="F:5'-nucleotidase activity"/>
    <property type="evidence" value="ECO:0007669"/>
    <property type="project" value="TreeGrafter"/>
</dbReference>
<name>A0A1I8I3E1_9PLAT</name>
<keyword evidence="5" id="KW-1185">Reference proteome</keyword>
<accession>A0A1I8I3E1</accession>
<evidence type="ECO:0000256" key="4">
    <source>
        <dbReference type="ARBA" id="ARBA00022842"/>
    </source>
</evidence>
<dbReference type="PANTHER" id="PTHR12103:SF38">
    <property type="entry name" value="5'-NUCLEOTIDASE DOMAIN-CONTAINING PROTEIN 1"/>
    <property type="match status" value="1"/>
</dbReference>
<dbReference type="SUPFAM" id="SSF56784">
    <property type="entry name" value="HAD-like"/>
    <property type="match status" value="1"/>
</dbReference>
<dbReference type="Gene3D" id="3.40.50.1000">
    <property type="entry name" value="HAD superfamily/HAD-like"/>
    <property type="match status" value="1"/>
</dbReference>
<evidence type="ECO:0000313" key="5">
    <source>
        <dbReference type="Proteomes" id="UP000095280"/>
    </source>
</evidence>
<dbReference type="PANTHER" id="PTHR12103">
    <property type="entry name" value="5'-NUCLEOTIDASE DOMAIN-CONTAINING"/>
    <property type="match status" value="1"/>
</dbReference>
<sequence length="451" mass="50432">YFQHRLRPFSRLVRQHQINMERLFDYDAVGFDIDLTLGRYQLRNLVSLVYVQLADYLVKHRGYPDHLRSLDWSSPIECGLMSRAAILDKIGGNLLLMSPTGAALRVCHGSKQLDAKLAYPPDGRPPFAQAVLNSGYRHERDGRYRFQDTHYDLPGSLIFAKLVDLAEENRTTPLTDCSSLWQDCYSALLHVYSDDGAYFKYVLANPSAYLCPVTSGVRALLKQLRQRGIYIFLLSSSEAQFAARHLEHILGQDWPDLFDACLLEAGKPNFFMKKSKSYYSSSASYYSSYESFERLPFGRGKAYISGCAEEFEWKFLGQCDDKTQSSKIAYFGDSVRSDLVTASLVAKWDIWMVIEELNLLPNSAGTIPELASKLIVNQSANAAAATASSSHEGCRLSSDAWLAGLCSSKDREGDQSQGDDFTVNGEVTLWASMLASHATAVMSCLEDLLPV</sequence>
<dbReference type="Proteomes" id="UP000095280">
    <property type="component" value="Unplaced"/>
</dbReference>
<keyword evidence="3" id="KW-0378">Hydrolase</keyword>
<dbReference type="GO" id="GO:0046872">
    <property type="term" value="F:metal ion binding"/>
    <property type="evidence" value="ECO:0007669"/>
    <property type="project" value="UniProtKB-KW"/>
</dbReference>
<dbReference type="AlphaFoldDB" id="A0A1I8I3E1"/>
<dbReference type="Pfam" id="PF05761">
    <property type="entry name" value="5_nucleotid"/>
    <property type="match status" value="1"/>
</dbReference>
<reference evidence="6" key="1">
    <citation type="submission" date="2016-11" db="UniProtKB">
        <authorList>
            <consortium name="WormBaseParasite"/>
        </authorList>
    </citation>
    <scope>IDENTIFICATION</scope>
</reference>
<evidence type="ECO:0000256" key="2">
    <source>
        <dbReference type="ARBA" id="ARBA00022723"/>
    </source>
</evidence>
<dbReference type="InterPro" id="IPR008380">
    <property type="entry name" value="HAD-SF_hydro_IG_5-nucl"/>
</dbReference>
<evidence type="ECO:0000313" key="6">
    <source>
        <dbReference type="WBParaSite" id="maker-uti_cns_0009772-snap-gene-0.4-mRNA-1"/>
    </source>
</evidence>
<proteinExistence type="inferred from homology"/>
<dbReference type="WBParaSite" id="maker-uti_cns_0009772-snap-gene-0.4-mRNA-1">
    <property type="protein sequence ID" value="maker-uti_cns_0009772-snap-gene-0.4-mRNA-1"/>
    <property type="gene ID" value="maker-uti_cns_0009772-snap-gene-0.4"/>
</dbReference>
<dbReference type="InterPro" id="IPR023214">
    <property type="entry name" value="HAD_sf"/>
</dbReference>
<evidence type="ECO:0000256" key="3">
    <source>
        <dbReference type="ARBA" id="ARBA00022801"/>
    </source>
</evidence>
<protein>
    <submittedName>
        <fullName evidence="6">5'-nucleotidase domain-containing protein 1</fullName>
    </submittedName>
</protein>